<feature type="transmembrane region" description="Helical" evidence="1">
    <location>
        <begin position="25"/>
        <end position="44"/>
    </location>
</feature>
<evidence type="ECO:0000256" key="1">
    <source>
        <dbReference type="SAM" id="Phobius"/>
    </source>
</evidence>
<organism evidence="2 3">
    <name type="scientific">Chloroflexus aurantiacus (strain ATCC 29366 / DSM 635 / J-10-fl)</name>
    <dbReference type="NCBI Taxonomy" id="324602"/>
    <lineage>
        <taxon>Bacteria</taxon>
        <taxon>Bacillati</taxon>
        <taxon>Chloroflexota</taxon>
        <taxon>Chloroflexia</taxon>
        <taxon>Chloroflexales</taxon>
        <taxon>Chloroflexineae</taxon>
        <taxon>Chloroflexaceae</taxon>
        <taxon>Chloroflexus</taxon>
    </lineage>
</organism>
<proteinExistence type="predicted"/>
<keyword evidence="1" id="KW-1133">Transmembrane helix</keyword>
<keyword evidence="1" id="KW-0472">Membrane</keyword>
<gene>
    <name evidence="2" type="ordered locus">Caur_1481</name>
</gene>
<protein>
    <submittedName>
        <fullName evidence="2">Uncharacterized protein</fullName>
    </submittedName>
</protein>
<dbReference type="RefSeq" id="WP_012257365.1">
    <property type="nucleotide sequence ID" value="NC_010175.1"/>
</dbReference>
<dbReference type="HOGENOM" id="CLU_3166118_0_0_0"/>
<dbReference type="EMBL" id="CP000909">
    <property type="protein sequence ID" value="ABY34709.1"/>
    <property type="molecule type" value="Genomic_DNA"/>
</dbReference>
<dbReference type="PATRIC" id="fig|324602.8.peg.1683"/>
<evidence type="ECO:0000313" key="2">
    <source>
        <dbReference type="EMBL" id="ABY34709.1"/>
    </source>
</evidence>
<dbReference type="AlphaFoldDB" id="A9WAF0"/>
<dbReference type="STRING" id="324602.Caur_1481"/>
<dbReference type="InParanoid" id="A9WAF0"/>
<dbReference type="Proteomes" id="UP000002008">
    <property type="component" value="Chromosome"/>
</dbReference>
<sequence>MTFFVGFLVLCLLIGALTPNWRMRYLVLVMMGLSAVVVAAYYFLNLI</sequence>
<keyword evidence="3" id="KW-1185">Reference proteome</keyword>
<keyword evidence="1" id="KW-0812">Transmembrane</keyword>
<name>A9WAF0_CHLAA</name>
<evidence type="ECO:0000313" key="3">
    <source>
        <dbReference type="Proteomes" id="UP000002008"/>
    </source>
</evidence>
<dbReference type="EnsemblBacteria" id="ABY34709">
    <property type="protein sequence ID" value="ABY34709"/>
    <property type="gene ID" value="Caur_1481"/>
</dbReference>
<dbReference type="KEGG" id="cau:Caur_1481"/>
<accession>A9WAF0</accession>
<reference evidence="3" key="1">
    <citation type="journal article" date="2011" name="BMC Genomics">
        <title>Complete genome sequence of the filamentous anoxygenic phototrophic bacterium Chloroflexus aurantiacus.</title>
        <authorList>
            <person name="Tang K.H."/>
            <person name="Barry K."/>
            <person name="Chertkov O."/>
            <person name="Dalin E."/>
            <person name="Han C.S."/>
            <person name="Hauser L.J."/>
            <person name="Honchak B.M."/>
            <person name="Karbach L.E."/>
            <person name="Land M.L."/>
            <person name="Lapidus A."/>
            <person name="Larimer F.W."/>
            <person name="Mikhailova N."/>
            <person name="Pitluck S."/>
            <person name="Pierson B.K."/>
            <person name="Blankenship R.E."/>
        </authorList>
    </citation>
    <scope>NUCLEOTIDE SEQUENCE [LARGE SCALE GENOMIC DNA]</scope>
    <source>
        <strain evidence="3">ATCC 29366 / DSM 635 / J-10-fl</strain>
    </source>
</reference>